<reference evidence="5 6" key="1">
    <citation type="submission" date="2024-10" db="EMBL/GenBank/DDBJ databases">
        <authorList>
            <person name="Kim D."/>
        </authorList>
    </citation>
    <scope>NUCLEOTIDE SEQUENCE [LARGE SCALE GENOMIC DNA]</scope>
    <source>
        <strain evidence="5">BH-2024</strain>
    </source>
</reference>
<feature type="region of interest" description="Disordered" evidence="1">
    <location>
        <begin position="383"/>
        <end position="469"/>
    </location>
</feature>
<keyword evidence="2" id="KW-1133">Transmembrane helix</keyword>
<comment type="caution">
    <text evidence="5">The sequence shown here is derived from an EMBL/GenBank/DDBJ whole genome shotgun (WGS) entry which is preliminary data.</text>
</comment>
<gene>
    <name evidence="5" type="ORF">niasHT_022482</name>
</gene>
<name>A0ABD2JGT9_9BILA</name>
<evidence type="ECO:0000313" key="5">
    <source>
        <dbReference type="EMBL" id="KAL3089850.1"/>
    </source>
</evidence>
<evidence type="ECO:0000313" key="6">
    <source>
        <dbReference type="Proteomes" id="UP001620626"/>
    </source>
</evidence>
<dbReference type="Pfam" id="PF26284">
    <property type="entry name" value="DUF8077"/>
    <property type="match status" value="1"/>
</dbReference>
<keyword evidence="3" id="KW-0732">Signal</keyword>
<feature type="compositionally biased region" description="Low complexity" evidence="1">
    <location>
        <begin position="351"/>
        <end position="361"/>
    </location>
</feature>
<evidence type="ECO:0000256" key="2">
    <source>
        <dbReference type="SAM" id="Phobius"/>
    </source>
</evidence>
<protein>
    <recommendedName>
        <fullName evidence="4">DUF8077 domain-containing protein</fullName>
    </recommendedName>
</protein>
<keyword evidence="2" id="KW-0812">Transmembrane</keyword>
<feature type="signal peptide" evidence="3">
    <location>
        <begin position="1"/>
        <end position="20"/>
    </location>
</feature>
<feature type="chain" id="PRO_5044777832" description="DUF8077 domain-containing protein" evidence="3">
    <location>
        <begin position="21"/>
        <end position="469"/>
    </location>
</feature>
<evidence type="ECO:0000259" key="4">
    <source>
        <dbReference type="Pfam" id="PF26284"/>
    </source>
</evidence>
<dbReference type="EMBL" id="JBICBT010000971">
    <property type="protein sequence ID" value="KAL3089850.1"/>
    <property type="molecule type" value="Genomic_DNA"/>
</dbReference>
<feature type="compositionally biased region" description="Low complexity" evidence="1">
    <location>
        <begin position="302"/>
        <end position="315"/>
    </location>
</feature>
<feature type="transmembrane region" description="Helical" evidence="2">
    <location>
        <begin position="168"/>
        <end position="190"/>
    </location>
</feature>
<evidence type="ECO:0000256" key="3">
    <source>
        <dbReference type="SAM" id="SignalP"/>
    </source>
</evidence>
<organism evidence="5 6">
    <name type="scientific">Heterodera trifolii</name>
    <dbReference type="NCBI Taxonomy" id="157864"/>
    <lineage>
        <taxon>Eukaryota</taxon>
        <taxon>Metazoa</taxon>
        <taxon>Ecdysozoa</taxon>
        <taxon>Nematoda</taxon>
        <taxon>Chromadorea</taxon>
        <taxon>Rhabditida</taxon>
        <taxon>Tylenchina</taxon>
        <taxon>Tylenchomorpha</taxon>
        <taxon>Tylenchoidea</taxon>
        <taxon>Heteroderidae</taxon>
        <taxon>Heteroderinae</taxon>
        <taxon>Heterodera</taxon>
    </lineage>
</organism>
<dbReference type="InterPro" id="IPR058390">
    <property type="entry name" value="DUF8077"/>
</dbReference>
<keyword evidence="6" id="KW-1185">Reference proteome</keyword>
<feature type="region of interest" description="Disordered" evidence="1">
    <location>
        <begin position="299"/>
        <end position="368"/>
    </location>
</feature>
<accession>A0ABD2JGT9</accession>
<feature type="domain" description="DUF8077" evidence="4">
    <location>
        <begin position="33"/>
        <end position="160"/>
    </location>
</feature>
<keyword evidence="2" id="KW-0472">Membrane</keyword>
<dbReference type="Proteomes" id="UP001620626">
    <property type="component" value="Unassembled WGS sequence"/>
</dbReference>
<evidence type="ECO:0000256" key="1">
    <source>
        <dbReference type="SAM" id="MobiDB-lite"/>
    </source>
</evidence>
<dbReference type="AlphaFoldDB" id="A0ABD2JGT9"/>
<proteinExistence type="predicted"/>
<sequence>MAKFVVFIFALAFFASATNGQVVTGQSDRTQQELALFGWTAGLRTAYCQQVPAQELVDPFKDAVVRMLNRHCRNASACRLKKSVSFSKHQIVLLDGYPRREHRILHFRFFVVLPHDAISMDKKPDKPLLSNQILSEMLDSQIGELSHGLGWQVLGHDKYPRFDPATTFFNRTLIPIAVLAGLCMFFLAYWTTAFTSGSSFYAGGWLVRGSSGGKNAALRRTMEIIEEQKYRFALYDAQRGVPPHSGLLPPTKAVVVYKSNERVRGVQGPPKSVATSYCSPQAVEANRAMPIIAPNVEEKAAVDQQQQQKIAKKSATNIQPQQHEALPTSGAKGPQTAQNGIQQKYLGPAKGSLSSVSGSSSTKRREMEEMDDMVPEIVVMHAHTSSQESRETAASGGRRVSTAAEKGHRRQSRRVSTTGGDEFKRKKSSVFGGTAFKGSGATQPERQKRWKASSLVLSKFSSAGMGSRK</sequence>